<evidence type="ECO:0008006" key="3">
    <source>
        <dbReference type="Google" id="ProtNLM"/>
    </source>
</evidence>
<name>A0A8T3VJ52_9EURY</name>
<protein>
    <recommendedName>
        <fullName evidence="3">Transposase</fullName>
    </recommendedName>
</protein>
<accession>A0A8T3VJ52</accession>
<dbReference type="Proteomes" id="UP000713479">
    <property type="component" value="Unassembled WGS sequence"/>
</dbReference>
<dbReference type="EMBL" id="SUTF01000002">
    <property type="protein sequence ID" value="MBE6509910.1"/>
    <property type="molecule type" value="Genomic_DNA"/>
</dbReference>
<proteinExistence type="predicted"/>
<evidence type="ECO:0000313" key="2">
    <source>
        <dbReference type="Proteomes" id="UP000713479"/>
    </source>
</evidence>
<organism evidence="1 2">
    <name type="scientific">Methanobrevibacter millerae</name>
    <dbReference type="NCBI Taxonomy" id="230361"/>
    <lineage>
        <taxon>Archaea</taxon>
        <taxon>Methanobacteriati</taxon>
        <taxon>Methanobacteriota</taxon>
        <taxon>Methanomada group</taxon>
        <taxon>Methanobacteria</taxon>
        <taxon>Methanobacteriales</taxon>
        <taxon>Methanobacteriaceae</taxon>
        <taxon>Methanobrevibacter</taxon>
    </lineage>
</organism>
<comment type="caution">
    <text evidence="1">The sequence shown here is derived from an EMBL/GenBank/DDBJ whole genome shotgun (WGS) entry which is preliminary data.</text>
</comment>
<evidence type="ECO:0000313" key="1">
    <source>
        <dbReference type="EMBL" id="MBE6509910.1"/>
    </source>
</evidence>
<gene>
    <name evidence="1" type="ORF">E7Z74_01385</name>
</gene>
<sequence>MKLKDVMHKLITIFVLTESQNPDSAPEGVEFYESKWVNKCLFANFDEKIIERIGISRLIYSMIISKGVI</sequence>
<reference evidence="1" key="1">
    <citation type="submission" date="2019-04" db="EMBL/GenBank/DDBJ databases">
        <title>Evolution of Biomass-Degrading Anaerobic Consortia Revealed by Metagenomics.</title>
        <authorList>
            <person name="Peng X."/>
        </authorList>
    </citation>
    <scope>NUCLEOTIDE SEQUENCE</scope>
    <source>
        <strain evidence="1">SIG13</strain>
    </source>
</reference>
<dbReference type="AlphaFoldDB" id="A0A8T3VJ52"/>